<keyword evidence="2" id="KW-0812">Transmembrane</keyword>
<evidence type="ECO:0000256" key="2">
    <source>
        <dbReference type="SAM" id="Phobius"/>
    </source>
</evidence>
<protein>
    <submittedName>
        <fullName evidence="3">Uncharacterized protein 59R</fullName>
    </submittedName>
</protein>
<organism evidence="3 4">
    <name type="scientific">Tanapox virus</name>
    <dbReference type="NCBI Taxonomy" id="99000"/>
    <lineage>
        <taxon>Viruses</taxon>
        <taxon>Varidnaviria</taxon>
        <taxon>Bamfordvirae</taxon>
        <taxon>Nucleocytoviricota</taxon>
        <taxon>Pokkesviricetes</taxon>
        <taxon>Chitovirales</taxon>
        <taxon>Poxviridae</taxon>
        <taxon>Chordopoxvirinae</taxon>
        <taxon>Yatapoxvirus</taxon>
        <taxon>Yatapoxvirus tanapox</taxon>
    </lineage>
</organism>
<name>A7XCI1_9POXV</name>
<dbReference type="Proteomes" id="UP000130031">
    <property type="component" value="Segment"/>
</dbReference>
<keyword evidence="2" id="KW-0472">Membrane</keyword>
<dbReference type="InterPro" id="IPR004251">
    <property type="entry name" value="Pox_virus_G9/A16"/>
</dbReference>
<proteinExistence type="predicted"/>
<feature type="region of interest" description="Disordered" evidence="1">
    <location>
        <begin position="1"/>
        <end position="23"/>
    </location>
</feature>
<gene>
    <name evidence="3" type="primary">59R</name>
</gene>
<dbReference type="EMBL" id="EF420156">
    <property type="protein sequence ID" value="ABQ43534.1"/>
    <property type="molecule type" value="Genomic_DNA"/>
</dbReference>
<keyword evidence="2" id="KW-1133">Transmembrane helix</keyword>
<evidence type="ECO:0000256" key="1">
    <source>
        <dbReference type="SAM" id="MobiDB-lite"/>
    </source>
</evidence>
<evidence type="ECO:0000313" key="3">
    <source>
        <dbReference type="EMBL" id="ABQ43534.1"/>
    </source>
</evidence>
<accession>A7XCI1</accession>
<reference evidence="3 4" key="1">
    <citation type="journal article" date="2007" name="Virus Res.">
        <title>Comparative genetic analysis of genomic DNA sequences of two human isolates of Tanapox virus.</title>
        <authorList>
            <person name="Nazarian S.H."/>
            <person name="Barrett J.W."/>
            <person name="Frace A.M."/>
            <person name="Olsen-Rasmussen M."/>
            <person name="Khristova M."/>
            <person name="Shaban M."/>
            <person name="Neering S."/>
            <person name="Li Y."/>
            <person name="Damon I.K."/>
            <person name="Esposito J.J."/>
            <person name="Essani K."/>
            <person name="McFadden G."/>
        </authorList>
    </citation>
    <scope>NUCLEOTIDE SEQUENCE [LARGE SCALE GENOMIC DNA]</scope>
    <source>
        <strain evidence="3">TPV-Kenya</strain>
    </source>
</reference>
<feature type="transmembrane region" description="Helical" evidence="2">
    <location>
        <begin position="314"/>
        <end position="333"/>
    </location>
</feature>
<dbReference type="Pfam" id="PF03003">
    <property type="entry name" value="Pox_G9-A16"/>
    <property type="match status" value="1"/>
</dbReference>
<evidence type="ECO:0000313" key="4">
    <source>
        <dbReference type="Proteomes" id="UP000130031"/>
    </source>
</evidence>
<sequence length="334" mass="38490">MGSTFTIPENVKRNPPNKNPTSEMKLNVDNMYKLISYLTQISDTLYVGSVSEEKKNQLKTIFPEFLFLESGPGNLTKVIRSKYNNDVNLCCKSFNLTSYWKNNDKISLSYKPNFILNSCDPDLKNSGYCDNTLFNWCQKDKYDKNICNDWMKSLLNRGNGNSEEFIYKLISLCSSNADTPICENFLHTLRVQNTENTDNIIDYILYQQSNNFKSKFMKCSFPTEDKLQESLKYLELRECWDPECANANVNFLLTENYNNLGLCTINRCNVSINHLDMDSTSNISMSCNGNNLMNPFPINREKVILHNINSSLNLKIHLITILSILIIWILIVAI</sequence>